<evidence type="ECO:0000313" key="2">
    <source>
        <dbReference type="EMBL" id="QQZ50850.1"/>
    </source>
</evidence>
<dbReference type="AlphaFoldDB" id="A0A974P5M0"/>
<evidence type="ECO:0000256" key="1">
    <source>
        <dbReference type="SAM" id="MobiDB-lite"/>
    </source>
</evidence>
<proteinExistence type="predicted"/>
<accession>A0A974P5M0</accession>
<reference evidence="2" key="1">
    <citation type="submission" date="2021-01" db="EMBL/GenBank/DDBJ databases">
        <title>Genome sequence of Phenylobacterium sp. 20VBR1 isolated from a valley glaceir, Ny-Alesund, Svalbard.</title>
        <authorList>
            <person name="Thomas F.A."/>
            <person name="Krishnan K.P."/>
            <person name="Sinha R.K."/>
        </authorList>
    </citation>
    <scope>NUCLEOTIDE SEQUENCE</scope>
    <source>
        <strain evidence="2">20VBR1</strain>
    </source>
</reference>
<organism evidence="2">
    <name type="scientific">Phenylobacterium glaciei</name>
    <dbReference type="NCBI Taxonomy" id="2803784"/>
    <lineage>
        <taxon>Bacteria</taxon>
        <taxon>Pseudomonadati</taxon>
        <taxon>Pseudomonadota</taxon>
        <taxon>Alphaproteobacteria</taxon>
        <taxon>Caulobacterales</taxon>
        <taxon>Caulobacteraceae</taxon>
        <taxon>Phenylobacterium</taxon>
    </lineage>
</organism>
<name>A0A974P5M0_9CAUL</name>
<sequence length="99" mass="10943">MREQIETADRRRLLSRLAGDYHVQTARRAATFMSRDIVTDMTILAITRANVRQITASPEPVAYTYEGWPGSPPTACASRSASMRSPRTWACPTRTSAAG</sequence>
<dbReference type="EMBL" id="CP068570">
    <property type="protein sequence ID" value="QQZ50850.1"/>
    <property type="molecule type" value="Genomic_DNA"/>
</dbReference>
<protein>
    <submittedName>
        <fullName evidence="2">Uncharacterized protein</fullName>
    </submittedName>
</protein>
<gene>
    <name evidence="2" type="ORF">JKL49_06055</name>
</gene>
<feature type="region of interest" description="Disordered" evidence="1">
    <location>
        <begin position="76"/>
        <end position="99"/>
    </location>
</feature>